<keyword evidence="2" id="KW-1185">Reference proteome</keyword>
<evidence type="ECO:0000313" key="1">
    <source>
        <dbReference type="EMBL" id="CAO81143.1"/>
    </source>
</evidence>
<gene>
    <name evidence="1" type="ordered locus">CLOAM1283</name>
</gene>
<name>B0VIK2_CLOAI</name>
<protein>
    <submittedName>
        <fullName evidence="1">Uncharacterized protein</fullName>
    </submittedName>
</protein>
<accession>B0VIK2</accession>
<sequence length="104" mass="12189">MVKREVFTLQSIKSRIETRFRHYYPDDIGTEEDKDAAKVANAVILFLKVLELNRNTGFIITTNLNSEELRNRYGDCLFDRIIGQLTILYLNPHSYRKSHAEIVK</sequence>
<dbReference type="Gene3D" id="3.40.50.300">
    <property type="entry name" value="P-loop containing nucleotide triphosphate hydrolases"/>
    <property type="match status" value="1"/>
</dbReference>
<dbReference type="KEGG" id="caci:CLOAM1283"/>
<evidence type="ECO:0000313" key="2">
    <source>
        <dbReference type="Proteomes" id="UP000002019"/>
    </source>
</evidence>
<dbReference type="Proteomes" id="UP000002019">
    <property type="component" value="Chromosome"/>
</dbReference>
<proteinExistence type="predicted"/>
<organism evidence="1 2">
    <name type="scientific">Cloacimonas acidaminovorans (strain Evry)</name>
    <dbReference type="NCBI Taxonomy" id="459349"/>
    <lineage>
        <taxon>Bacteria</taxon>
        <taxon>Pseudomonadati</taxon>
        <taxon>Candidatus Cloacimonadota</taxon>
        <taxon>Candidatus Cloacimonadia</taxon>
        <taxon>Candidatus Cloacimonadales</taxon>
        <taxon>Candidatus Cloacimonadaceae</taxon>
        <taxon>Candidatus Cloacimonas</taxon>
    </lineage>
</organism>
<dbReference type="AlphaFoldDB" id="B0VIK2"/>
<dbReference type="HOGENOM" id="CLU_2245173_0_0_0"/>
<reference evidence="1 2" key="1">
    <citation type="journal article" date="2008" name="J. Bacteriol.">
        <title>'Candidatus Cloacamonas acidaminovorans': genome sequence reconstruction provides a first glimpse of a new bacterial division.</title>
        <authorList>
            <person name="Pelletier E."/>
            <person name="Kreimeyer A."/>
            <person name="Bocs S."/>
            <person name="Rouy Z."/>
            <person name="Gyapay G."/>
            <person name="Chouari R."/>
            <person name="Riviere D."/>
            <person name="Ganesan A."/>
            <person name="Daegelen P."/>
            <person name="Sghir A."/>
            <person name="Cohen G.N."/>
            <person name="Medigue C."/>
            <person name="Weissenbach J."/>
            <person name="Le Paslier D."/>
        </authorList>
    </citation>
    <scope>NUCLEOTIDE SEQUENCE [LARGE SCALE GENOMIC DNA]</scope>
    <source>
        <strain evidence="2">Evry</strain>
    </source>
</reference>
<dbReference type="InterPro" id="IPR027417">
    <property type="entry name" value="P-loop_NTPase"/>
</dbReference>
<dbReference type="EMBL" id="CU466930">
    <property type="protein sequence ID" value="CAO81143.1"/>
    <property type="molecule type" value="Genomic_DNA"/>
</dbReference>